<evidence type="ECO:0000256" key="8">
    <source>
        <dbReference type="ARBA" id="ARBA00022741"/>
    </source>
</evidence>
<organism evidence="17 18">
    <name type="scientific">Candidatus Dechloromonas phosphorivorans</name>
    <dbReference type="NCBI Taxonomy" id="2899244"/>
    <lineage>
        <taxon>Bacteria</taxon>
        <taxon>Pseudomonadati</taxon>
        <taxon>Pseudomonadota</taxon>
        <taxon>Betaproteobacteria</taxon>
        <taxon>Rhodocyclales</taxon>
        <taxon>Azonexaceae</taxon>
        <taxon>Dechloromonas</taxon>
    </lineage>
</organism>
<feature type="domain" description="HMA" evidence="16">
    <location>
        <begin position="93"/>
        <end position="159"/>
    </location>
</feature>
<dbReference type="GO" id="GO:0005524">
    <property type="term" value="F:ATP binding"/>
    <property type="evidence" value="ECO:0007669"/>
    <property type="project" value="UniProtKB-UniRule"/>
</dbReference>
<comment type="similarity">
    <text evidence="2 15">Belongs to the cation transport ATPase (P-type) (TC 3.A.3) family. Type IB subfamily.</text>
</comment>
<keyword evidence="10" id="KW-0460">Magnesium</keyword>
<keyword evidence="7 15" id="KW-0479">Metal-binding</keyword>
<dbReference type="EMBL" id="JADJMS010000005">
    <property type="protein sequence ID" value="MBK7413997.1"/>
    <property type="molecule type" value="Genomic_DNA"/>
</dbReference>
<evidence type="ECO:0000256" key="9">
    <source>
        <dbReference type="ARBA" id="ARBA00022840"/>
    </source>
</evidence>
<keyword evidence="13" id="KW-0406">Ion transport</keyword>
<keyword evidence="11" id="KW-1278">Translocase</keyword>
<dbReference type="SFLD" id="SFLDF00027">
    <property type="entry name" value="p-type_atpase"/>
    <property type="match status" value="1"/>
</dbReference>
<dbReference type="Pfam" id="PF12156">
    <property type="entry name" value="ATPase-cat_bd"/>
    <property type="match status" value="1"/>
</dbReference>
<dbReference type="InterPro" id="IPR021993">
    <property type="entry name" value="ATPase-cat-bd"/>
</dbReference>
<dbReference type="GO" id="GO:0005507">
    <property type="term" value="F:copper ion binding"/>
    <property type="evidence" value="ECO:0007669"/>
    <property type="project" value="TreeGrafter"/>
</dbReference>
<keyword evidence="4 15" id="KW-1003">Cell membrane</keyword>
<keyword evidence="12 15" id="KW-1133">Transmembrane helix</keyword>
<sequence>MSQAHCYHCGLPVADDLDLQVKIAGEARAMCCYGCQAVAQSIVDNGLDDYYRSRDALPESQREAMPAILDQLAMFDHVDFQKSFVKALGETEREASLLLEGITCSACIWLNEKHIGKLPGVTAVDINYATRRARVRWDESKIKLSDILGAVAAIGYRAYPYDPAKNEEISKKERREALWRVWVAGFGMMQVMMYAYPVYIANGDMTADIESLMRWASLLLTLPVVFYSSAPFFRSAWRDLKLRRVGMDVPVALGVGAAFLASCWATFTHEGDVYFDSVSMFVFFLLGGRYLEMTARQKAVSVTEALAKLLPAFAQKLPNFPVDRNTLQCVVADLLPGDRVLVRPGDIVPADGRVIEGVSCANEALLTGESKPVSKVPGDFVTGGSINAESPLVVQIEQVGEGTRLSAIIHLMERAAAEKPRIVEMADRIASYFVAALLFVAIAVAIAWYLVDPSKALWITVSVLVVTCPCALSLATPIALTIAGGALAKDGLLVTRGHAIETLARATHFVFDKTGTLTTGKMHLLEVWVCGDTAKVECLKIAAALEQSSEHPVAAALRREVGGELPLAQRVQAEAGQGIEAEIDGRLYRIGRPAYALKLSGKRLPESRLDWLESGDTVVVLADALGCLALFRIGDELRPEAFPLIKELKALGRHVILLSGDATAVAQRIATALGIDDVRAGVTPQGKHDCVTGLQNEGAVVAMIGDGVNDAPVLAQAQVSVAMGGGAQLARTQSDFVLLSENLDHLRWGLRRATRTLMVIRQNLWWSFAYNFVALPLAIAGLVPPWLAGIGMSASSLLVVLNSLRIQRVEKD</sequence>
<evidence type="ECO:0000256" key="13">
    <source>
        <dbReference type="ARBA" id="ARBA00023065"/>
    </source>
</evidence>
<dbReference type="GO" id="GO:0055070">
    <property type="term" value="P:copper ion homeostasis"/>
    <property type="evidence" value="ECO:0007669"/>
    <property type="project" value="TreeGrafter"/>
</dbReference>
<keyword evidence="6 15" id="KW-0812">Transmembrane</keyword>
<evidence type="ECO:0000256" key="6">
    <source>
        <dbReference type="ARBA" id="ARBA00022692"/>
    </source>
</evidence>
<feature type="transmembrane region" description="Helical" evidence="15">
    <location>
        <begin position="786"/>
        <end position="804"/>
    </location>
</feature>
<dbReference type="InterPro" id="IPR023214">
    <property type="entry name" value="HAD_sf"/>
</dbReference>
<dbReference type="AlphaFoldDB" id="A0A935K1F1"/>
<dbReference type="SUPFAM" id="SSF81665">
    <property type="entry name" value="Calcium ATPase, transmembrane domain M"/>
    <property type="match status" value="1"/>
</dbReference>
<dbReference type="InterPro" id="IPR036163">
    <property type="entry name" value="HMA_dom_sf"/>
</dbReference>
<feature type="transmembrane region" description="Helical" evidence="15">
    <location>
        <begin position="273"/>
        <end position="291"/>
    </location>
</feature>
<accession>A0A935K1F1</accession>
<keyword evidence="9 15" id="KW-0067">ATP-binding</keyword>
<keyword evidence="14 15" id="KW-0472">Membrane</keyword>
<evidence type="ECO:0000256" key="2">
    <source>
        <dbReference type="ARBA" id="ARBA00006024"/>
    </source>
</evidence>
<dbReference type="InterPro" id="IPR027256">
    <property type="entry name" value="P-typ_ATPase_IB"/>
</dbReference>
<dbReference type="NCBIfam" id="TIGR01494">
    <property type="entry name" value="ATPase_P-type"/>
    <property type="match status" value="1"/>
</dbReference>
<dbReference type="InterPro" id="IPR044492">
    <property type="entry name" value="P_typ_ATPase_HD_dom"/>
</dbReference>
<dbReference type="PANTHER" id="PTHR43520">
    <property type="entry name" value="ATP7, ISOFORM B"/>
    <property type="match status" value="1"/>
</dbReference>
<dbReference type="CDD" id="cd02079">
    <property type="entry name" value="P-type_ATPase_HM"/>
    <property type="match status" value="1"/>
</dbReference>
<dbReference type="InterPro" id="IPR023299">
    <property type="entry name" value="ATPase_P-typ_cyto_dom_N"/>
</dbReference>
<dbReference type="InterPro" id="IPR006121">
    <property type="entry name" value="HMA_dom"/>
</dbReference>
<name>A0A935K1F1_9RHOO</name>
<dbReference type="Gene3D" id="2.70.150.10">
    <property type="entry name" value="Calcium-transporting ATPase, cytoplasmic transduction domain A"/>
    <property type="match status" value="1"/>
</dbReference>
<dbReference type="InterPro" id="IPR023298">
    <property type="entry name" value="ATPase_P-typ_TM_dom_sf"/>
</dbReference>
<evidence type="ECO:0000313" key="17">
    <source>
        <dbReference type="EMBL" id="MBK7413997.1"/>
    </source>
</evidence>
<dbReference type="InterPro" id="IPR008250">
    <property type="entry name" value="ATPase_P-typ_transduc_dom_A_sf"/>
</dbReference>
<dbReference type="InterPro" id="IPR036412">
    <property type="entry name" value="HAD-like_sf"/>
</dbReference>
<dbReference type="InterPro" id="IPR001757">
    <property type="entry name" value="P_typ_ATPase"/>
</dbReference>
<gene>
    <name evidence="17" type="ORF">IPJ38_01635</name>
</gene>
<dbReference type="NCBIfam" id="TIGR01511">
    <property type="entry name" value="ATPase-IB1_Cu"/>
    <property type="match status" value="1"/>
</dbReference>
<proteinExistence type="inferred from homology"/>
<feature type="transmembrane region" description="Helical" evidence="15">
    <location>
        <begin position="764"/>
        <end position="780"/>
    </location>
</feature>
<evidence type="ECO:0000256" key="7">
    <source>
        <dbReference type="ARBA" id="ARBA00022723"/>
    </source>
</evidence>
<dbReference type="PROSITE" id="PS01229">
    <property type="entry name" value="COF_2"/>
    <property type="match status" value="1"/>
</dbReference>
<comment type="subcellular location">
    <subcellularLocation>
        <location evidence="1">Cell membrane</location>
        <topology evidence="1">Multi-pass membrane protein</topology>
    </subcellularLocation>
</comment>
<dbReference type="Pfam" id="PF00122">
    <property type="entry name" value="E1-E2_ATPase"/>
    <property type="match status" value="1"/>
</dbReference>
<keyword evidence="3" id="KW-0813">Transport</keyword>
<evidence type="ECO:0000256" key="12">
    <source>
        <dbReference type="ARBA" id="ARBA00022989"/>
    </source>
</evidence>
<dbReference type="PROSITE" id="PS00154">
    <property type="entry name" value="ATPASE_E1_E2"/>
    <property type="match status" value="1"/>
</dbReference>
<keyword evidence="5" id="KW-0597">Phosphoprotein</keyword>
<dbReference type="SUPFAM" id="SSF56784">
    <property type="entry name" value="HAD-like"/>
    <property type="match status" value="1"/>
</dbReference>
<feature type="transmembrane region" description="Helical" evidence="15">
    <location>
        <begin position="457"/>
        <end position="488"/>
    </location>
</feature>
<evidence type="ECO:0000256" key="15">
    <source>
        <dbReference type="RuleBase" id="RU362081"/>
    </source>
</evidence>
<dbReference type="Pfam" id="PF00403">
    <property type="entry name" value="HMA"/>
    <property type="match status" value="1"/>
</dbReference>
<dbReference type="PRINTS" id="PR00119">
    <property type="entry name" value="CATATPASE"/>
</dbReference>
<dbReference type="InterPro" id="IPR059000">
    <property type="entry name" value="ATPase_P-type_domA"/>
</dbReference>
<comment type="caution">
    <text evidence="17">The sequence shown here is derived from an EMBL/GenBank/DDBJ whole genome shotgun (WGS) entry which is preliminary data.</text>
</comment>
<feature type="transmembrane region" description="Helical" evidence="15">
    <location>
        <begin position="245"/>
        <end position="267"/>
    </location>
</feature>
<evidence type="ECO:0000259" key="16">
    <source>
        <dbReference type="PROSITE" id="PS50846"/>
    </source>
</evidence>
<evidence type="ECO:0000313" key="18">
    <source>
        <dbReference type="Proteomes" id="UP000739411"/>
    </source>
</evidence>
<evidence type="ECO:0000256" key="4">
    <source>
        <dbReference type="ARBA" id="ARBA00022475"/>
    </source>
</evidence>
<dbReference type="GO" id="GO:0016887">
    <property type="term" value="F:ATP hydrolysis activity"/>
    <property type="evidence" value="ECO:0007669"/>
    <property type="project" value="InterPro"/>
</dbReference>
<dbReference type="Gene3D" id="3.40.1110.10">
    <property type="entry name" value="Calcium-transporting ATPase, cytoplasmic domain N"/>
    <property type="match status" value="1"/>
</dbReference>
<feature type="transmembrane region" description="Helical" evidence="15">
    <location>
        <begin position="177"/>
        <end position="200"/>
    </location>
</feature>
<evidence type="ECO:0000256" key="5">
    <source>
        <dbReference type="ARBA" id="ARBA00022553"/>
    </source>
</evidence>
<evidence type="ECO:0000256" key="3">
    <source>
        <dbReference type="ARBA" id="ARBA00022448"/>
    </source>
</evidence>
<dbReference type="PANTHER" id="PTHR43520:SF5">
    <property type="entry name" value="CATION-TRANSPORTING P-TYPE ATPASE-RELATED"/>
    <property type="match status" value="1"/>
</dbReference>
<dbReference type="Proteomes" id="UP000739411">
    <property type="component" value="Unassembled WGS sequence"/>
</dbReference>
<dbReference type="InterPro" id="IPR018303">
    <property type="entry name" value="ATPase_P-typ_P_site"/>
</dbReference>
<dbReference type="Gene3D" id="3.40.50.1000">
    <property type="entry name" value="HAD superfamily/HAD-like"/>
    <property type="match status" value="1"/>
</dbReference>
<feature type="transmembrane region" description="Helical" evidence="15">
    <location>
        <begin position="429"/>
        <end position="451"/>
    </location>
</feature>
<evidence type="ECO:0000256" key="1">
    <source>
        <dbReference type="ARBA" id="ARBA00004651"/>
    </source>
</evidence>
<dbReference type="SUPFAM" id="SSF81653">
    <property type="entry name" value="Calcium ATPase, transduction domain A"/>
    <property type="match status" value="1"/>
</dbReference>
<dbReference type="PROSITE" id="PS50846">
    <property type="entry name" value="HMA_2"/>
    <property type="match status" value="1"/>
</dbReference>
<dbReference type="GO" id="GO:0005886">
    <property type="term" value="C:plasma membrane"/>
    <property type="evidence" value="ECO:0007669"/>
    <property type="project" value="UniProtKB-SubCell"/>
</dbReference>
<dbReference type="SFLD" id="SFLDS00003">
    <property type="entry name" value="Haloacid_Dehalogenase"/>
    <property type="match status" value="1"/>
</dbReference>
<dbReference type="NCBIfam" id="TIGR01525">
    <property type="entry name" value="ATPase-IB_hvy"/>
    <property type="match status" value="1"/>
</dbReference>
<dbReference type="Gene3D" id="3.30.70.100">
    <property type="match status" value="1"/>
</dbReference>
<protein>
    <submittedName>
        <fullName evidence="17">Heavy metal translocating P-type ATPase</fullName>
    </submittedName>
</protein>
<evidence type="ECO:0000256" key="10">
    <source>
        <dbReference type="ARBA" id="ARBA00022842"/>
    </source>
</evidence>
<evidence type="ECO:0000256" key="11">
    <source>
        <dbReference type="ARBA" id="ARBA00022967"/>
    </source>
</evidence>
<dbReference type="SFLD" id="SFLDG00002">
    <property type="entry name" value="C1.7:_P-type_atpase_like"/>
    <property type="match status" value="1"/>
</dbReference>
<dbReference type="CDD" id="cd00371">
    <property type="entry name" value="HMA"/>
    <property type="match status" value="1"/>
</dbReference>
<dbReference type="SUPFAM" id="SSF55008">
    <property type="entry name" value="HMA, heavy metal-associated domain"/>
    <property type="match status" value="1"/>
</dbReference>
<dbReference type="GO" id="GO:0043682">
    <property type="term" value="F:P-type divalent copper transporter activity"/>
    <property type="evidence" value="ECO:0007669"/>
    <property type="project" value="TreeGrafter"/>
</dbReference>
<feature type="transmembrane region" description="Helical" evidence="15">
    <location>
        <begin position="212"/>
        <end position="233"/>
    </location>
</feature>
<reference evidence="17 18" key="1">
    <citation type="submission" date="2020-10" db="EMBL/GenBank/DDBJ databases">
        <title>Connecting structure to function with the recovery of over 1000 high-quality activated sludge metagenome-assembled genomes encoding full-length rRNA genes using long-read sequencing.</title>
        <authorList>
            <person name="Singleton C.M."/>
            <person name="Petriglieri F."/>
            <person name="Kristensen J.M."/>
            <person name="Kirkegaard R.H."/>
            <person name="Michaelsen T.Y."/>
            <person name="Andersen M.H."/>
            <person name="Karst S.M."/>
            <person name="Dueholm M.S."/>
            <person name="Nielsen P.H."/>
            <person name="Albertsen M."/>
        </authorList>
    </citation>
    <scope>NUCLEOTIDE SEQUENCE [LARGE SCALE GENOMIC DNA]</scope>
    <source>
        <strain evidence="17">EsbW_18-Q3-R4-48_BATAC.463</strain>
    </source>
</reference>
<evidence type="ECO:0000256" key="14">
    <source>
        <dbReference type="ARBA" id="ARBA00023136"/>
    </source>
</evidence>
<dbReference type="Pfam" id="PF00702">
    <property type="entry name" value="Hydrolase"/>
    <property type="match status" value="1"/>
</dbReference>
<keyword evidence="8 15" id="KW-0547">Nucleotide-binding</keyword>